<evidence type="ECO:0000313" key="2">
    <source>
        <dbReference type="Proteomes" id="UP000037822"/>
    </source>
</evidence>
<dbReference type="EMBL" id="LGSZ01000050">
    <property type="protein sequence ID" value="KPH79321.1"/>
    <property type="molecule type" value="Genomic_DNA"/>
</dbReference>
<reference evidence="1 2" key="1">
    <citation type="submission" date="2015-07" db="EMBL/GenBank/DDBJ databases">
        <title>Whole genome sequencing of Bosea vaviloviae isolated from cave pool.</title>
        <authorList>
            <person name="Tan N.E.H."/>
            <person name="Lee Y.P."/>
            <person name="Gan H.M."/>
            <person name="Barton H."/>
            <person name="Savka M.A."/>
        </authorList>
    </citation>
    <scope>NUCLEOTIDE SEQUENCE [LARGE SCALE GENOMIC DNA]</scope>
    <source>
        <strain evidence="1 2">SD260</strain>
    </source>
</reference>
<dbReference type="Proteomes" id="UP000037822">
    <property type="component" value="Unassembled WGS sequence"/>
</dbReference>
<dbReference type="PATRIC" id="fig|1526658.3.peg.1341"/>
<keyword evidence="2" id="KW-1185">Reference proteome</keyword>
<organism evidence="1 2">
    <name type="scientific">Bosea vaviloviae</name>
    <dbReference type="NCBI Taxonomy" id="1526658"/>
    <lineage>
        <taxon>Bacteria</taxon>
        <taxon>Pseudomonadati</taxon>
        <taxon>Pseudomonadota</taxon>
        <taxon>Alphaproteobacteria</taxon>
        <taxon>Hyphomicrobiales</taxon>
        <taxon>Boseaceae</taxon>
        <taxon>Bosea</taxon>
    </lineage>
</organism>
<accession>A0A0N1F303</accession>
<dbReference type="Pfam" id="PF21822">
    <property type="entry name" value="Phage_TAC_15"/>
    <property type="match status" value="1"/>
</dbReference>
<name>A0A0N1F303_9HYPH</name>
<comment type="caution">
    <text evidence="1">The sequence shown here is derived from an EMBL/GenBank/DDBJ whole genome shotgun (WGS) entry which is preliminary data.</text>
</comment>
<dbReference type="OrthoDB" id="8162852at2"/>
<dbReference type="RefSeq" id="WP_054210574.1">
    <property type="nucleotide sequence ID" value="NZ_LGSZ01000050.1"/>
</dbReference>
<dbReference type="InterPro" id="IPR049156">
    <property type="entry name" value="Phage_chap_TAC_15-like"/>
</dbReference>
<evidence type="ECO:0000313" key="1">
    <source>
        <dbReference type="EMBL" id="KPH79321.1"/>
    </source>
</evidence>
<sequence>MREPVEFNVGPYLYRSSPIDAMGQVHLMRRLAPILNALRAAAEKGEPALAIDPAVNALSEMPDEVVAYVINSCMASIQRQKAGDTGWAKVWNGPAQKPLFDDITGFELLSITANVIMAEVGPFYAGLASSLTAAVRA</sequence>
<gene>
    <name evidence="1" type="ORF">AE618_18620</name>
</gene>
<protein>
    <recommendedName>
        <fullName evidence="3">Bacteriophage protein</fullName>
    </recommendedName>
</protein>
<proteinExistence type="predicted"/>
<evidence type="ECO:0008006" key="3">
    <source>
        <dbReference type="Google" id="ProtNLM"/>
    </source>
</evidence>
<dbReference type="AlphaFoldDB" id="A0A0N1F303"/>